<gene>
    <name evidence="7" type="ORF">M1B34_28705</name>
</gene>
<evidence type="ECO:0000256" key="5">
    <source>
        <dbReference type="ARBA" id="ARBA00023004"/>
    </source>
</evidence>
<dbReference type="InterPro" id="IPR051323">
    <property type="entry name" value="AtsK-like"/>
</dbReference>
<dbReference type="Proteomes" id="UP001155059">
    <property type="component" value="Unassembled WGS sequence"/>
</dbReference>
<dbReference type="GO" id="GO:0016706">
    <property type="term" value="F:2-oxoglutarate-dependent dioxygenase activity"/>
    <property type="evidence" value="ECO:0007669"/>
    <property type="project" value="UniProtKB-ARBA"/>
</dbReference>
<reference evidence="7 8" key="2">
    <citation type="journal article" date="2023" name="Plant Pathol.">
        <title>Dismantling and reorganizing Pseudomonas marginalis sensu#lato.</title>
        <authorList>
            <person name="Sawada H."/>
            <person name="Fujikawa T."/>
            <person name="Satou M."/>
        </authorList>
    </citation>
    <scope>NUCLEOTIDE SEQUENCE [LARGE SCALE GENOMIC DNA]</scope>
    <source>
        <strain evidence="7 8">MAFF 302030</strain>
    </source>
</reference>
<dbReference type="SUPFAM" id="SSF51197">
    <property type="entry name" value="Clavaminate synthase-like"/>
    <property type="match status" value="1"/>
</dbReference>
<sequence>MPAHAAQPLTPPWTIERLTPHLGGRIDGLQLHSIDDRQLAQLEASLVQHKVLFFPQQHWSAAQQRDFAARLGELHVHPTFEAHQEVNELVVFNYDPSRKGANDTWHADVTFAERPLKYGVLHAETIPEVGGDTLWVDNEAAFEALSAPLRQLLEGLEAMHSVLPAMGYPGAIEQPDLLQRLARLPVPTRHPVVRVHPISGRRSLFVNQAFTSHIVGLSPLESQALLQLLFRHLENPAFQVRWRWQAQCAAIWDNRSTQHLAVSDYFPQVRRVRRAAVLEEQRPWGPNPSLTQAQP</sequence>
<dbReference type="GO" id="GO:0005737">
    <property type="term" value="C:cytoplasm"/>
    <property type="evidence" value="ECO:0007669"/>
    <property type="project" value="TreeGrafter"/>
</dbReference>
<comment type="similarity">
    <text evidence="1">Belongs to the TfdA dioxygenase family.</text>
</comment>
<dbReference type="AlphaFoldDB" id="A0A9X1Z0T0"/>
<evidence type="ECO:0000313" key="7">
    <source>
        <dbReference type="EMBL" id="MCK9801541.1"/>
    </source>
</evidence>
<evidence type="ECO:0000256" key="3">
    <source>
        <dbReference type="ARBA" id="ARBA00022964"/>
    </source>
</evidence>
<dbReference type="RefSeq" id="WP_268266904.1">
    <property type="nucleotide sequence ID" value="NZ_JALQCW010000088.1"/>
</dbReference>
<keyword evidence="2" id="KW-0479">Metal-binding</keyword>
<proteinExistence type="inferred from homology"/>
<keyword evidence="3 7" id="KW-0223">Dioxygenase</keyword>
<dbReference type="PANTHER" id="PTHR30468:SF1">
    <property type="entry name" value="ALPHA-KETOGLUTARATE-DEPENDENT SULFONATE DIOXYGENASE"/>
    <property type="match status" value="1"/>
</dbReference>
<feature type="domain" description="TauD/TfdA-like" evidence="6">
    <location>
        <begin position="15"/>
        <end position="275"/>
    </location>
</feature>
<keyword evidence="5" id="KW-0408">Iron</keyword>
<dbReference type="Gene3D" id="3.60.130.10">
    <property type="entry name" value="Clavaminate synthase-like"/>
    <property type="match status" value="1"/>
</dbReference>
<comment type="caution">
    <text evidence="7">The sequence shown here is derived from an EMBL/GenBank/DDBJ whole genome shotgun (WGS) entry which is preliminary data.</text>
</comment>
<evidence type="ECO:0000259" key="6">
    <source>
        <dbReference type="Pfam" id="PF02668"/>
    </source>
</evidence>
<protein>
    <submittedName>
        <fullName evidence="7">TauD/TfdA family dioxygenase</fullName>
    </submittedName>
</protein>
<evidence type="ECO:0000313" key="8">
    <source>
        <dbReference type="Proteomes" id="UP001155059"/>
    </source>
</evidence>
<dbReference type="PANTHER" id="PTHR30468">
    <property type="entry name" value="ALPHA-KETOGLUTARATE-DEPENDENT SULFONATE DIOXYGENASE"/>
    <property type="match status" value="1"/>
</dbReference>
<dbReference type="EMBL" id="JALQCW010000088">
    <property type="protein sequence ID" value="MCK9801541.1"/>
    <property type="molecule type" value="Genomic_DNA"/>
</dbReference>
<dbReference type="GO" id="GO:0046872">
    <property type="term" value="F:metal ion binding"/>
    <property type="evidence" value="ECO:0007669"/>
    <property type="project" value="UniProtKB-KW"/>
</dbReference>
<keyword evidence="4" id="KW-0560">Oxidoreductase</keyword>
<dbReference type="InterPro" id="IPR003819">
    <property type="entry name" value="TauD/TfdA-like"/>
</dbReference>
<name>A0A9X1Z0T0_9PSED</name>
<reference evidence="7 8" key="1">
    <citation type="journal article" date="2022" name="Int. J. Syst. Evol. Microbiol.">
        <title>Pseudomonas aegrilactucae sp. nov. and Pseudomonas morbosilactucae sp. nov., pathogens causing bacterial rot of lettuce in Japan.</title>
        <authorList>
            <person name="Sawada H."/>
            <person name="Fujikawa T."/>
            <person name="Satou M."/>
        </authorList>
    </citation>
    <scope>NUCLEOTIDE SEQUENCE [LARGE SCALE GENOMIC DNA]</scope>
    <source>
        <strain evidence="7 8">MAFF 302030</strain>
    </source>
</reference>
<accession>A0A9X1Z0T0</accession>
<dbReference type="InterPro" id="IPR042098">
    <property type="entry name" value="TauD-like_sf"/>
</dbReference>
<evidence type="ECO:0000256" key="1">
    <source>
        <dbReference type="ARBA" id="ARBA00005896"/>
    </source>
</evidence>
<organism evidence="7 8">
    <name type="scientific">Pseudomonas morbosilactucae</name>
    <dbReference type="NCBI Taxonomy" id="2938197"/>
    <lineage>
        <taxon>Bacteria</taxon>
        <taxon>Pseudomonadati</taxon>
        <taxon>Pseudomonadota</taxon>
        <taxon>Gammaproteobacteria</taxon>
        <taxon>Pseudomonadales</taxon>
        <taxon>Pseudomonadaceae</taxon>
        <taxon>Pseudomonas</taxon>
    </lineage>
</organism>
<evidence type="ECO:0000256" key="4">
    <source>
        <dbReference type="ARBA" id="ARBA00023002"/>
    </source>
</evidence>
<evidence type="ECO:0000256" key="2">
    <source>
        <dbReference type="ARBA" id="ARBA00022723"/>
    </source>
</evidence>
<dbReference type="Pfam" id="PF02668">
    <property type="entry name" value="TauD"/>
    <property type="match status" value="1"/>
</dbReference>